<sequence>MVVRRDLGIDLGTANTLVYMKGKGIVINEPSVVAMNADTGEVIKVGLEAKMMLGKTPASIVAVRPLRDGVIADYDVALAMLKYFIGKTRTSIAFFKPRVVIGVPIGITDVEKRAILEAGLEAGAARVFLIEEPMASAIGLGLDVEEPNGNMIVDIGGGTTEVAVISLGSIVVWESIRIAGDEMDEAIVQYVRETYRVAIGERTGERIKIEIGNVFPSPEYDGLETIVTGIDLSTGLPRRITIRGGEVREALMVPVNAIIDAIKTTLEKTPPELVTDIVERGIVTSGGGSLTRGMDKLIEKETGIKVVRAEDPMSSVAIGAGKVLDKVDILKKLQQVD</sequence>
<organism evidence="7 8">
    <name type="scientific">Pseudothermotoga hypogea DSM 11164 = NBRC 106472</name>
    <dbReference type="NCBI Taxonomy" id="1123384"/>
    <lineage>
        <taxon>Bacteria</taxon>
        <taxon>Thermotogati</taxon>
        <taxon>Thermotogota</taxon>
        <taxon>Thermotogae</taxon>
        <taxon>Thermotogales</taxon>
        <taxon>Thermotogaceae</taxon>
        <taxon>Pseudothermotoga</taxon>
    </lineage>
</organism>
<evidence type="ECO:0000256" key="3">
    <source>
        <dbReference type="ARBA" id="ARBA00022840"/>
    </source>
</evidence>
<dbReference type="Proteomes" id="UP000077469">
    <property type="component" value="Chromosome"/>
</dbReference>
<reference evidence="7 8" key="1">
    <citation type="submission" date="2014-01" db="EMBL/GenBank/DDBJ databases">
        <title>Genome sequencing of Thermotog hypogea.</title>
        <authorList>
            <person name="Zhang X."/>
            <person name="Alvare G."/>
            <person name="Fristensky B."/>
            <person name="Chen L."/>
            <person name="Suen T."/>
            <person name="Chen Q."/>
            <person name="Ma K."/>
        </authorList>
    </citation>
    <scope>NUCLEOTIDE SEQUENCE [LARGE SCALE GENOMIC DNA]</scope>
    <source>
        <strain evidence="7 8">DSM 11164</strain>
    </source>
</reference>
<accession>A0A0X1KQT2</accession>
<keyword evidence="1 6" id="KW-0963">Cytoplasm</keyword>
<keyword evidence="3 6" id="KW-0067">ATP-binding</keyword>
<dbReference type="EMBL" id="CP007141">
    <property type="protein sequence ID" value="AJC73544.1"/>
    <property type="molecule type" value="Genomic_DNA"/>
</dbReference>
<dbReference type="STRING" id="1123384.AJ81_04230"/>
<dbReference type="AlphaFoldDB" id="A0A0X1KQT2"/>
<dbReference type="GO" id="GO:0000902">
    <property type="term" value="P:cell morphogenesis"/>
    <property type="evidence" value="ECO:0007669"/>
    <property type="project" value="InterPro"/>
</dbReference>
<comment type="function">
    <text evidence="6">Forms membrane-associated dynamic filaments that are essential for cell shape determination. Acts by regulating cell wall synthesis and cell elongation, and thus cell shape. A feedback loop between cell geometry and MreB localization may maintain elongated cell shape by targeting cell wall growth to regions of negative cell wall curvature.</text>
</comment>
<keyword evidence="2 6" id="KW-0547">Nucleotide-binding</keyword>
<dbReference type="PaxDb" id="1123384-AJ81_04230"/>
<dbReference type="NCBIfam" id="NF010539">
    <property type="entry name" value="PRK13927.1"/>
    <property type="match status" value="1"/>
</dbReference>
<dbReference type="GO" id="GO:0005737">
    <property type="term" value="C:cytoplasm"/>
    <property type="evidence" value="ECO:0007669"/>
    <property type="project" value="UniProtKB-SubCell"/>
</dbReference>
<keyword evidence="8" id="KW-1185">Reference proteome</keyword>
<keyword evidence="4 6" id="KW-0133">Cell shape</keyword>
<dbReference type="PATRIC" id="fig|1123384.7.peg.828"/>
<dbReference type="HAMAP" id="MF_02207">
    <property type="entry name" value="MreB"/>
    <property type="match status" value="1"/>
</dbReference>
<feature type="binding site" evidence="6">
    <location>
        <begin position="157"/>
        <end position="159"/>
    </location>
    <ligand>
        <name>ATP</name>
        <dbReference type="ChEBI" id="CHEBI:30616"/>
    </ligand>
</feature>
<dbReference type="SUPFAM" id="SSF53067">
    <property type="entry name" value="Actin-like ATPase domain"/>
    <property type="match status" value="2"/>
</dbReference>
<name>A0A0X1KQT2_9THEM</name>
<dbReference type="GO" id="GO:0008360">
    <property type="term" value="P:regulation of cell shape"/>
    <property type="evidence" value="ECO:0007669"/>
    <property type="project" value="UniProtKB-UniRule"/>
</dbReference>
<evidence type="ECO:0000313" key="8">
    <source>
        <dbReference type="Proteomes" id="UP000077469"/>
    </source>
</evidence>
<evidence type="ECO:0000256" key="6">
    <source>
        <dbReference type="HAMAP-Rule" id="MF_02207"/>
    </source>
</evidence>
<dbReference type="InterPro" id="IPR004753">
    <property type="entry name" value="MreB"/>
</dbReference>
<evidence type="ECO:0000313" key="7">
    <source>
        <dbReference type="EMBL" id="AJC73544.1"/>
    </source>
</evidence>
<dbReference type="PANTHER" id="PTHR42749">
    <property type="entry name" value="CELL SHAPE-DETERMINING PROTEIN MREB"/>
    <property type="match status" value="1"/>
</dbReference>
<comment type="subcellular location">
    <subcellularLocation>
        <location evidence="6">Cytoplasm</location>
    </subcellularLocation>
    <text evidence="6">Membrane-associated.</text>
</comment>
<comment type="similarity">
    <text evidence="5 6">Belongs to the FtsA/MreB family.</text>
</comment>
<proteinExistence type="inferred from homology"/>
<dbReference type="KEGG" id="phy:AJ81_04230"/>
<dbReference type="InterPro" id="IPR043129">
    <property type="entry name" value="ATPase_NBD"/>
</dbReference>
<evidence type="ECO:0000256" key="2">
    <source>
        <dbReference type="ARBA" id="ARBA00022741"/>
    </source>
</evidence>
<dbReference type="InterPro" id="IPR056546">
    <property type="entry name" value="MreB_MamK-like"/>
</dbReference>
<comment type="subunit">
    <text evidence="6">Forms polymers.</text>
</comment>
<dbReference type="CDD" id="cd10225">
    <property type="entry name" value="ASKHA_NBD_MreB-like"/>
    <property type="match status" value="1"/>
</dbReference>
<feature type="binding site" evidence="6">
    <location>
        <begin position="13"/>
        <end position="15"/>
    </location>
    <ligand>
        <name>ATP</name>
        <dbReference type="ChEBI" id="CHEBI:30616"/>
    </ligand>
</feature>
<feature type="binding site" evidence="6">
    <location>
        <begin position="205"/>
        <end position="208"/>
    </location>
    <ligand>
        <name>ATP</name>
        <dbReference type="ChEBI" id="CHEBI:30616"/>
    </ligand>
</feature>
<dbReference type="PANTHER" id="PTHR42749:SF1">
    <property type="entry name" value="CELL SHAPE-DETERMINING PROTEIN MREB"/>
    <property type="match status" value="1"/>
</dbReference>
<evidence type="ECO:0000256" key="1">
    <source>
        <dbReference type="ARBA" id="ARBA00022490"/>
    </source>
</evidence>
<evidence type="ECO:0000256" key="4">
    <source>
        <dbReference type="ARBA" id="ARBA00022960"/>
    </source>
</evidence>
<gene>
    <name evidence="6" type="primary">mreB</name>
    <name evidence="7" type="ORF">AJ81_04230</name>
</gene>
<dbReference type="GO" id="GO:0005524">
    <property type="term" value="F:ATP binding"/>
    <property type="evidence" value="ECO:0007669"/>
    <property type="project" value="UniProtKB-KW"/>
</dbReference>
<dbReference type="Pfam" id="PF06723">
    <property type="entry name" value="MreB_Mbl"/>
    <property type="match status" value="1"/>
</dbReference>
<dbReference type="NCBIfam" id="TIGR00904">
    <property type="entry name" value="mreB"/>
    <property type="match status" value="1"/>
</dbReference>
<dbReference type="PRINTS" id="PR01652">
    <property type="entry name" value="SHAPEPROTEIN"/>
</dbReference>
<protein>
    <recommendedName>
        <fullName evidence="6">Cell shape-determining protein MreB</fullName>
    </recommendedName>
</protein>
<feature type="binding site" evidence="6">
    <location>
        <begin position="287"/>
        <end position="290"/>
    </location>
    <ligand>
        <name>ATP</name>
        <dbReference type="ChEBI" id="CHEBI:30616"/>
    </ligand>
</feature>
<dbReference type="Gene3D" id="3.30.420.40">
    <property type="match status" value="3"/>
</dbReference>
<evidence type="ECO:0000256" key="5">
    <source>
        <dbReference type="ARBA" id="ARBA00023458"/>
    </source>
</evidence>